<keyword evidence="3" id="KW-1185">Reference proteome</keyword>
<evidence type="ECO:0000313" key="3">
    <source>
        <dbReference type="Proteomes" id="UP001153076"/>
    </source>
</evidence>
<sequence length="247" mass="28146">MSLCIARFEMSYPDFASIHFNLKLTWEPMLYSYEVSITNPLYGPFAIIGMPSTSVVDTLELDATPSSSPEAMDVVVKMESKLTKKKGRHTKDARREKQIRKHVIQQVQSLPPICFPSQQHKPSVAKCIPHNLTWLSLWNHKQRPSLREDEGVTQTDQVKGVSSKLTDPLSKRALSNDARSHPSMKKKRAPEQVSTPPGSPGSRDLEYQLKEEEFEFEADKDLWDIPKDALEETTKEPMKKANDRRQA</sequence>
<feature type="region of interest" description="Disordered" evidence="1">
    <location>
        <begin position="145"/>
        <end position="247"/>
    </location>
</feature>
<comment type="caution">
    <text evidence="2">The sequence shown here is derived from an EMBL/GenBank/DDBJ whole genome shotgun (WGS) entry which is preliminary data.</text>
</comment>
<evidence type="ECO:0000313" key="2">
    <source>
        <dbReference type="EMBL" id="KAJ8424257.1"/>
    </source>
</evidence>
<accession>A0A9Q1GRS6</accession>
<dbReference type="AlphaFoldDB" id="A0A9Q1GRS6"/>
<name>A0A9Q1GRS6_9CARY</name>
<dbReference type="EMBL" id="JAKOGI010001726">
    <property type="protein sequence ID" value="KAJ8424257.1"/>
    <property type="molecule type" value="Genomic_DNA"/>
</dbReference>
<feature type="compositionally biased region" description="Basic and acidic residues" evidence="1">
    <location>
        <begin position="203"/>
        <end position="247"/>
    </location>
</feature>
<protein>
    <submittedName>
        <fullName evidence="2">Uncharacterized protein</fullName>
    </submittedName>
</protein>
<organism evidence="2 3">
    <name type="scientific">Carnegiea gigantea</name>
    <dbReference type="NCBI Taxonomy" id="171969"/>
    <lineage>
        <taxon>Eukaryota</taxon>
        <taxon>Viridiplantae</taxon>
        <taxon>Streptophyta</taxon>
        <taxon>Embryophyta</taxon>
        <taxon>Tracheophyta</taxon>
        <taxon>Spermatophyta</taxon>
        <taxon>Magnoliopsida</taxon>
        <taxon>eudicotyledons</taxon>
        <taxon>Gunneridae</taxon>
        <taxon>Pentapetalae</taxon>
        <taxon>Caryophyllales</taxon>
        <taxon>Cactineae</taxon>
        <taxon>Cactaceae</taxon>
        <taxon>Cactoideae</taxon>
        <taxon>Echinocereeae</taxon>
        <taxon>Carnegiea</taxon>
    </lineage>
</organism>
<reference evidence="2" key="1">
    <citation type="submission" date="2022-04" db="EMBL/GenBank/DDBJ databases">
        <title>Carnegiea gigantea Genome sequencing and assembly v2.</title>
        <authorList>
            <person name="Copetti D."/>
            <person name="Sanderson M.J."/>
            <person name="Burquez A."/>
            <person name="Wojciechowski M.F."/>
        </authorList>
    </citation>
    <scope>NUCLEOTIDE SEQUENCE</scope>
    <source>
        <strain evidence="2">SGP5-SGP5p</strain>
        <tissue evidence="2">Aerial part</tissue>
    </source>
</reference>
<gene>
    <name evidence="2" type="ORF">Cgig2_011144</name>
</gene>
<proteinExistence type="predicted"/>
<evidence type="ECO:0000256" key="1">
    <source>
        <dbReference type="SAM" id="MobiDB-lite"/>
    </source>
</evidence>
<dbReference type="Proteomes" id="UP001153076">
    <property type="component" value="Unassembled WGS sequence"/>
</dbReference>